<dbReference type="AlphaFoldDB" id="T1FBP8"/>
<dbReference type="Proteomes" id="UP000015101">
    <property type="component" value="Unassembled WGS sequence"/>
</dbReference>
<evidence type="ECO:0000313" key="2">
    <source>
        <dbReference type="EnsemblMetazoa" id="HelroP177442"/>
    </source>
</evidence>
<evidence type="ECO:0000313" key="3">
    <source>
        <dbReference type="Proteomes" id="UP000015101"/>
    </source>
</evidence>
<dbReference type="HOGENOM" id="CLU_1572347_0_0_1"/>
<dbReference type="KEGG" id="hro:HELRODRAFT_177442"/>
<gene>
    <name evidence="2" type="primary">20206247</name>
    <name evidence="1" type="ORF">HELRODRAFT_177442</name>
</gene>
<sequence>MDEWTSKLMKENNNNNYVGQVRAGSPPIRSQMCQPRDSGVQGGRVHKRFRAIEIVSFSNQRPSLNFKKMRTQTCLSGVAIKLNYRSHLGIGIEIPKYIQCSFSLLERRTLHGGCTCVFFGACNQVLIYEKSNPIELFPCIIVSLNLSEFDFRTNKLEWPFNDVSPCSSVE</sequence>
<accession>T1FBP8</accession>
<dbReference type="GeneID" id="20206247"/>
<reference evidence="2" key="3">
    <citation type="submission" date="2015-06" db="UniProtKB">
        <authorList>
            <consortium name="EnsemblMetazoa"/>
        </authorList>
    </citation>
    <scope>IDENTIFICATION</scope>
</reference>
<proteinExistence type="predicted"/>
<keyword evidence="3" id="KW-1185">Reference proteome</keyword>
<dbReference type="EnsemblMetazoa" id="HelroT177442">
    <property type="protein sequence ID" value="HelroP177442"/>
    <property type="gene ID" value="HelroG177442"/>
</dbReference>
<evidence type="ECO:0000313" key="1">
    <source>
        <dbReference type="EMBL" id="ESN98193.1"/>
    </source>
</evidence>
<dbReference type="EMBL" id="KB097222">
    <property type="protein sequence ID" value="ESN98193.1"/>
    <property type="molecule type" value="Genomic_DNA"/>
</dbReference>
<reference evidence="3" key="1">
    <citation type="submission" date="2012-12" db="EMBL/GenBank/DDBJ databases">
        <authorList>
            <person name="Hellsten U."/>
            <person name="Grimwood J."/>
            <person name="Chapman J.A."/>
            <person name="Shapiro H."/>
            <person name="Aerts A."/>
            <person name="Otillar R.P."/>
            <person name="Terry A.Y."/>
            <person name="Boore J.L."/>
            <person name="Simakov O."/>
            <person name="Marletaz F."/>
            <person name="Cho S.-J."/>
            <person name="Edsinger-Gonzales E."/>
            <person name="Havlak P."/>
            <person name="Kuo D.-H."/>
            <person name="Larsson T."/>
            <person name="Lv J."/>
            <person name="Arendt D."/>
            <person name="Savage R."/>
            <person name="Osoegawa K."/>
            <person name="de Jong P."/>
            <person name="Lindberg D.R."/>
            <person name="Seaver E.C."/>
            <person name="Weisblat D.A."/>
            <person name="Putnam N.H."/>
            <person name="Grigoriev I.V."/>
            <person name="Rokhsar D.S."/>
        </authorList>
    </citation>
    <scope>NUCLEOTIDE SEQUENCE</scope>
</reference>
<dbReference type="CTD" id="20206247"/>
<name>T1FBP8_HELRO</name>
<dbReference type="EMBL" id="AMQM01006064">
    <property type="status" value="NOT_ANNOTATED_CDS"/>
    <property type="molecule type" value="Genomic_DNA"/>
</dbReference>
<dbReference type="InParanoid" id="T1FBP8"/>
<organism evidence="2 3">
    <name type="scientific">Helobdella robusta</name>
    <name type="common">Californian leech</name>
    <dbReference type="NCBI Taxonomy" id="6412"/>
    <lineage>
        <taxon>Eukaryota</taxon>
        <taxon>Metazoa</taxon>
        <taxon>Spiralia</taxon>
        <taxon>Lophotrochozoa</taxon>
        <taxon>Annelida</taxon>
        <taxon>Clitellata</taxon>
        <taxon>Hirudinea</taxon>
        <taxon>Rhynchobdellida</taxon>
        <taxon>Glossiphoniidae</taxon>
        <taxon>Helobdella</taxon>
    </lineage>
</organism>
<dbReference type="RefSeq" id="XP_009023874.1">
    <property type="nucleotide sequence ID" value="XM_009025626.1"/>
</dbReference>
<reference evidence="1 3" key="2">
    <citation type="journal article" date="2013" name="Nature">
        <title>Insights into bilaterian evolution from three spiralian genomes.</title>
        <authorList>
            <person name="Simakov O."/>
            <person name="Marletaz F."/>
            <person name="Cho S.J."/>
            <person name="Edsinger-Gonzales E."/>
            <person name="Havlak P."/>
            <person name="Hellsten U."/>
            <person name="Kuo D.H."/>
            <person name="Larsson T."/>
            <person name="Lv J."/>
            <person name="Arendt D."/>
            <person name="Savage R."/>
            <person name="Osoegawa K."/>
            <person name="de Jong P."/>
            <person name="Grimwood J."/>
            <person name="Chapman J.A."/>
            <person name="Shapiro H."/>
            <person name="Aerts A."/>
            <person name="Otillar R.P."/>
            <person name="Terry A.Y."/>
            <person name="Boore J.L."/>
            <person name="Grigoriev I.V."/>
            <person name="Lindberg D.R."/>
            <person name="Seaver E.C."/>
            <person name="Weisblat D.A."/>
            <person name="Putnam N.H."/>
            <person name="Rokhsar D.S."/>
        </authorList>
    </citation>
    <scope>NUCLEOTIDE SEQUENCE</scope>
</reference>
<protein>
    <submittedName>
        <fullName evidence="1 2">Uncharacterized protein</fullName>
    </submittedName>
</protein>